<reference evidence="1 2" key="1">
    <citation type="submission" date="2022-03" db="EMBL/GenBank/DDBJ databases">
        <authorList>
            <person name="Macdonald S."/>
            <person name="Ahmed S."/>
            <person name="Newling K."/>
        </authorList>
    </citation>
    <scope>NUCLEOTIDE SEQUENCE [LARGE SCALE GENOMIC DNA]</scope>
</reference>
<protein>
    <recommendedName>
        <fullName evidence="3">RNase H type-1 domain-containing protein</fullName>
    </recommendedName>
</protein>
<evidence type="ECO:0008006" key="3">
    <source>
        <dbReference type="Google" id="ProtNLM"/>
    </source>
</evidence>
<name>A0ABC8JGG9_ERUVS</name>
<evidence type="ECO:0000313" key="1">
    <source>
        <dbReference type="EMBL" id="CAH8327038.1"/>
    </source>
</evidence>
<organism evidence="1 2">
    <name type="scientific">Eruca vesicaria subsp. sativa</name>
    <name type="common">Garden rocket</name>
    <name type="synonym">Eruca sativa</name>
    <dbReference type="NCBI Taxonomy" id="29727"/>
    <lineage>
        <taxon>Eukaryota</taxon>
        <taxon>Viridiplantae</taxon>
        <taxon>Streptophyta</taxon>
        <taxon>Embryophyta</taxon>
        <taxon>Tracheophyta</taxon>
        <taxon>Spermatophyta</taxon>
        <taxon>Magnoliopsida</taxon>
        <taxon>eudicotyledons</taxon>
        <taxon>Gunneridae</taxon>
        <taxon>Pentapetalae</taxon>
        <taxon>rosids</taxon>
        <taxon>malvids</taxon>
        <taxon>Brassicales</taxon>
        <taxon>Brassicaceae</taxon>
        <taxon>Brassiceae</taxon>
        <taxon>Eruca</taxon>
    </lineage>
</organism>
<gene>
    <name evidence="1" type="ORF">ERUC_LOCUS10917</name>
</gene>
<proteinExistence type="predicted"/>
<evidence type="ECO:0000313" key="2">
    <source>
        <dbReference type="Proteomes" id="UP001642260"/>
    </source>
</evidence>
<comment type="caution">
    <text evidence="1">The sequence shown here is derived from an EMBL/GenBank/DDBJ whole genome shotgun (WGS) entry which is preliminary data.</text>
</comment>
<dbReference type="AlphaFoldDB" id="A0ABC8JGG9"/>
<keyword evidence="2" id="KW-1185">Reference proteome</keyword>
<sequence length="77" mass="8717">MLRAGLTRILCKSDSAVLVKMLNEDTSLAGLYGILADISFNWISRMKNVETDKLIKQILSVELILEQDYWSDLERGA</sequence>
<dbReference type="Proteomes" id="UP001642260">
    <property type="component" value="Unassembled WGS sequence"/>
</dbReference>
<dbReference type="EMBL" id="CAKOAT010107376">
    <property type="protein sequence ID" value="CAH8327038.1"/>
    <property type="molecule type" value="Genomic_DNA"/>
</dbReference>
<accession>A0ABC8JGG9</accession>